<dbReference type="PRINTS" id="PR00081">
    <property type="entry name" value="GDHRDH"/>
</dbReference>
<comment type="similarity">
    <text evidence="1">Belongs to the short-chain dehydrogenases/reductases (SDR) family.</text>
</comment>
<dbReference type="KEGG" id="spph:KFK14_04700"/>
<dbReference type="AlphaFoldDB" id="A0A975Q2J3"/>
<dbReference type="SUPFAM" id="SSF51735">
    <property type="entry name" value="NAD(P)-binding Rossmann-fold domains"/>
    <property type="match status" value="1"/>
</dbReference>
<evidence type="ECO:0000256" key="2">
    <source>
        <dbReference type="ARBA" id="ARBA00023002"/>
    </source>
</evidence>
<keyword evidence="5" id="KW-1185">Reference proteome</keyword>
<reference evidence="4" key="1">
    <citation type="submission" date="2021-04" db="EMBL/GenBank/DDBJ databases">
        <title>Isolation of p-tert-butylphenol degrading bacteria Sphingobium phenoxybenzoativorans Tas13 from active sludge.</title>
        <authorList>
            <person name="Li Y."/>
        </authorList>
    </citation>
    <scope>NUCLEOTIDE SEQUENCE</scope>
    <source>
        <strain evidence="4">Tas13</strain>
    </source>
</reference>
<dbReference type="RefSeq" id="WP_212610049.1">
    <property type="nucleotide sequence ID" value="NZ_CP073910.1"/>
</dbReference>
<dbReference type="InterPro" id="IPR002347">
    <property type="entry name" value="SDR_fam"/>
</dbReference>
<dbReference type="EMBL" id="CP073910">
    <property type="protein sequence ID" value="QUT06746.1"/>
    <property type="molecule type" value="Genomic_DNA"/>
</dbReference>
<keyword evidence="2" id="KW-0560">Oxidoreductase</keyword>
<evidence type="ECO:0000256" key="3">
    <source>
        <dbReference type="ARBA" id="ARBA00051383"/>
    </source>
</evidence>
<dbReference type="InterPro" id="IPR036291">
    <property type="entry name" value="NAD(P)-bd_dom_sf"/>
</dbReference>
<accession>A0A975Q2J3</accession>
<evidence type="ECO:0000313" key="5">
    <source>
        <dbReference type="Proteomes" id="UP000681425"/>
    </source>
</evidence>
<dbReference type="PRINTS" id="PR00080">
    <property type="entry name" value="SDRFAMILY"/>
</dbReference>
<gene>
    <name evidence="4" type="ORF">KFK14_04700</name>
</gene>
<organism evidence="4 5">
    <name type="scientific">Sphingobium phenoxybenzoativorans</name>
    <dbReference type="NCBI Taxonomy" id="1592790"/>
    <lineage>
        <taxon>Bacteria</taxon>
        <taxon>Pseudomonadati</taxon>
        <taxon>Pseudomonadota</taxon>
        <taxon>Alphaproteobacteria</taxon>
        <taxon>Sphingomonadales</taxon>
        <taxon>Sphingomonadaceae</taxon>
        <taxon>Sphingobium</taxon>
    </lineage>
</organism>
<evidence type="ECO:0000313" key="4">
    <source>
        <dbReference type="EMBL" id="QUT06746.1"/>
    </source>
</evidence>
<dbReference type="Proteomes" id="UP000681425">
    <property type="component" value="Chromosome"/>
</dbReference>
<protein>
    <submittedName>
        <fullName evidence="4">SDR family oxidoreductase</fullName>
    </submittedName>
</protein>
<sequence length="244" mass="25540">MPVLEGKVAIITGAARGQGAAEARLFHAEGAKVVLTDVTEDGRALADELGDGALFLPLDVADEAAWQNVAQQSATHFGGIDILINNAGITGYEPVDAISTAQLQRYMNIHVFGALYGIQAVTPFMEKAGSGAIVNVASTAALRGYPTYLGYGVSKWALRGLTRYASHDLVGRKIRINTILPGGVETPMLMRDDAGTLIDAARAAVPMKRFATAEEIAKVALFLASDASSYMTGADMVVDGGLNA</sequence>
<dbReference type="Gene3D" id="3.40.50.720">
    <property type="entry name" value="NAD(P)-binding Rossmann-like Domain"/>
    <property type="match status" value="1"/>
</dbReference>
<evidence type="ECO:0000256" key="1">
    <source>
        <dbReference type="ARBA" id="ARBA00006484"/>
    </source>
</evidence>
<proteinExistence type="inferred from homology"/>
<dbReference type="PANTHER" id="PTHR24321">
    <property type="entry name" value="DEHYDROGENASES, SHORT CHAIN"/>
    <property type="match status" value="1"/>
</dbReference>
<dbReference type="GO" id="GO:0016491">
    <property type="term" value="F:oxidoreductase activity"/>
    <property type="evidence" value="ECO:0007669"/>
    <property type="project" value="UniProtKB-KW"/>
</dbReference>
<dbReference type="Pfam" id="PF13561">
    <property type="entry name" value="adh_short_C2"/>
    <property type="match status" value="1"/>
</dbReference>
<name>A0A975Q2J3_9SPHN</name>
<dbReference type="PANTHER" id="PTHR24321:SF8">
    <property type="entry name" value="ESTRADIOL 17-BETA-DEHYDROGENASE 8-RELATED"/>
    <property type="match status" value="1"/>
</dbReference>
<dbReference type="FunFam" id="3.40.50.720:FF:000084">
    <property type="entry name" value="Short-chain dehydrogenase reductase"/>
    <property type="match status" value="1"/>
</dbReference>
<comment type="catalytic activity">
    <reaction evidence="3">
        <text>2,5-dichlorocyclohexa-2,5-dien-1,4-diol + NAD(+) = 2,5-dichlorohydroquinone + NADH + H(+)</text>
        <dbReference type="Rhea" id="RHEA:15741"/>
        <dbReference type="ChEBI" id="CHEBI:15378"/>
        <dbReference type="ChEBI" id="CHEBI:27545"/>
        <dbReference type="ChEBI" id="CHEBI:28975"/>
        <dbReference type="ChEBI" id="CHEBI:57540"/>
        <dbReference type="ChEBI" id="CHEBI:57945"/>
    </reaction>
</comment>